<gene>
    <name evidence="2" type="ORF">SA2016_1019</name>
</gene>
<feature type="chain" id="PRO_5039185395" evidence="1">
    <location>
        <begin position="25"/>
        <end position="386"/>
    </location>
</feature>
<accession>A0A126ZYR0</accession>
<dbReference type="EMBL" id="CP014518">
    <property type="protein sequence ID" value="AMM31704.1"/>
    <property type="molecule type" value="Genomic_DNA"/>
</dbReference>
<dbReference type="SUPFAM" id="SSF53850">
    <property type="entry name" value="Periplasmic binding protein-like II"/>
    <property type="match status" value="1"/>
</dbReference>
<evidence type="ECO:0000313" key="2">
    <source>
        <dbReference type="EMBL" id="AMM31704.1"/>
    </source>
</evidence>
<dbReference type="Gene3D" id="3.40.190.10">
    <property type="entry name" value="Periplasmic binding protein-like II"/>
    <property type="match status" value="2"/>
</dbReference>
<dbReference type="PANTHER" id="PTHR42779">
    <property type="entry name" value="PROTEIN YNJB"/>
    <property type="match status" value="1"/>
</dbReference>
<dbReference type="RefSeq" id="WP_066496079.1">
    <property type="nucleotide sequence ID" value="NZ_BJMO01000042.1"/>
</dbReference>
<keyword evidence="1" id="KW-0732">Signal</keyword>
<organism evidence="2 3">
    <name type="scientific">Sinomonas atrocyanea</name>
    <dbReference type="NCBI Taxonomy" id="37927"/>
    <lineage>
        <taxon>Bacteria</taxon>
        <taxon>Bacillati</taxon>
        <taxon>Actinomycetota</taxon>
        <taxon>Actinomycetes</taxon>
        <taxon>Micrococcales</taxon>
        <taxon>Micrococcaceae</taxon>
        <taxon>Sinomonas</taxon>
    </lineage>
</organism>
<evidence type="ECO:0000313" key="3">
    <source>
        <dbReference type="Proteomes" id="UP000070134"/>
    </source>
</evidence>
<proteinExistence type="predicted"/>
<dbReference type="KEGG" id="satk:SA2016_1019"/>
<sequence precursor="true">MKFTTALRSAVAVTALAFAVSGCAQSSTAGANNAAGEAGSKTVRVFISGDTNIQKLWEKDLGPAFEKANPGYRVQVQFDLHGEHDAQTLAKLSSSAQQKKDAGFDLVDAGFVPKASSANLLEPVDSGKVPALADVPADAIKAGGTSGIPYRGSSVLLAYNTKTVAAPPKTLDDLLAWIKANPGKFTYNSPKSGGSGAAFATTVLDKYVPADVRQKMTVGYDKGLESSWDQGFAELKGLNPFVYQKGVYPNGNQQTLDLLASGQIQMAPVWSDMFTTGVANGSIPASVKATQISDPSFTGGAAYLGVPADSPNKDAALKLAQFVLQPDQQAMIVKDISGYPAISLDKLPKDLQDKFANADTKNLRQGYYNDMSKDMNNLWDQKVPGQ</sequence>
<dbReference type="STRING" id="37927.SA2016_1019"/>
<dbReference type="AlphaFoldDB" id="A0A126ZYR0"/>
<dbReference type="InterPro" id="IPR006059">
    <property type="entry name" value="SBP"/>
</dbReference>
<evidence type="ECO:0000256" key="1">
    <source>
        <dbReference type="SAM" id="SignalP"/>
    </source>
</evidence>
<dbReference type="Pfam" id="PF13416">
    <property type="entry name" value="SBP_bac_8"/>
    <property type="match status" value="1"/>
</dbReference>
<dbReference type="OrthoDB" id="3239593at2"/>
<dbReference type="PROSITE" id="PS51257">
    <property type="entry name" value="PROKAR_LIPOPROTEIN"/>
    <property type="match status" value="1"/>
</dbReference>
<protein>
    <submittedName>
        <fullName evidence="2">Polyamine ABC transporter substrate-binding protein</fullName>
    </submittedName>
</protein>
<dbReference type="Proteomes" id="UP000070134">
    <property type="component" value="Chromosome"/>
</dbReference>
<keyword evidence="3" id="KW-1185">Reference proteome</keyword>
<reference evidence="2 3" key="1">
    <citation type="submission" date="2016-02" db="EMBL/GenBank/DDBJ databases">
        <title>Complete genome of Sinomonas atrocyanea KCTC 3377.</title>
        <authorList>
            <person name="Kim K.M."/>
        </authorList>
    </citation>
    <scope>NUCLEOTIDE SEQUENCE [LARGE SCALE GENOMIC DNA]</scope>
    <source>
        <strain evidence="2 3">KCTC 3377</strain>
    </source>
</reference>
<name>A0A126ZYR0_9MICC</name>
<feature type="signal peptide" evidence="1">
    <location>
        <begin position="1"/>
        <end position="24"/>
    </location>
</feature>
<dbReference type="PANTHER" id="PTHR42779:SF1">
    <property type="entry name" value="PROTEIN YNJB"/>
    <property type="match status" value="1"/>
</dbReference>